<evidence type="ECO:0000313" key="2">
    <source>
        <dbReference type="Proteomes" id="UP000004277"/>
    </source>
</evidence>
<keyword evidence="2" id="KW-1185">Reference proteome</keyword>
<accession>A0ACD3SU55</accession>
<evidence type="ECO:0000313" key="1">
    <source>
        <dbReference type="EMBL" id="TMS59746.1"/>
    </source>
</evidence>
<reference evidence="1" key="1">
    <citation type="submission" date="2019-05" db="EMBL/GenBank/DDBJ databases">
        <title>Revised genome assembly of Burkholderiaceae (previously Ralstonia) sp. PBA.</title>
        <authorList>
            <person name="Gan H.M."/>
        </authorList>
    </citation>
    <scope>NUCLEOTIDE SEQUENCE</scope>
    <source>
        <strain evidence="1">PBA</strain>
    </source>
</reference>
<name>A0ACD3SU55_9BURK</name>
<organism evidence="1 2">
    <name type="scientific">Imbroritus primus</name>
    <dbReference type="NCBI Taxonomy" id="3058603"/>
    <lineage>
        <taxon>Bacteria</taxon>
        <taxon>Pseudomonadati</taxon>
        <taxon>Pseudomonadota</taxon>
        <taxon>Betaproteobacteria</taxon>
        <taxon>Burkholderiales</taxon>
        <taxon>Burkholderiaceae</taxon>
        <taxon>Imbroritus</taxon>
    </lineage>
</organism>
<comment type="caution">
    <text evidence="1">The sequence shown here is derived from an EMBL/GenBank/DDBJ whole genome shotgun (WGS) entry which is preliminary data.</text>
</comment>
<proteinExistence type="predicted"/>
<sequence length="210" mass="23797">MQNVLIAEPLDIFRAGLRQLVEESRIARQIHTLASREELDSALRRQRWHGLLFALPAEPSDTFSYLRNLHQQLPELRILVFGNQPAAHLTVRALKAGASGYLPRTASRTEVLAALQMLTRGKKYLPPSMMEIIADNLSTDWEQARHDTLSEREYETLCLIGSGHSLSDIATRMQISAKTVSAYRARIMAKMQFRNNAEMTYYVVSNQLAS</sequence>
<protein>
    <submittedName>
        <fullName evidence="1">Response regulator transcription factor</fullName>
    </submittedName>
</protein>
<gene>
    <name evidence="1" type="ORF">MW7_000950</name>
</gene>
<dbReference type="EMBL" id="AKCV02000004">
    <property type="protein sequence ID" value="TMS59746.1"/>
    <property type="molecule type" value="Genomic_DNA"/>
</dbReference>
<dbReference type="Proteomes" id="UP000004277">
    <property type="component" value="Unassembled WGS sequence"/>
</dbReference>